<sequence length="92" mass="9867">MKRSNAGEPPTGQDQKSYGSTVWRSTKYVHKSARWPNSATATTNVANATTATAAVQSAIHTVLPPTSRGRKYKSVVSIITCVQSNICSQSKL</sequence>
<accession>A0A5E4PM02</accession>
<feature type="region of interest" description="Disordered" evidence="1">
    <location>
        <begin position="1"/>
        <end position="21"/>
    </location>
</feature>
<feature type="compositionally biased region" description="Polar residues" evidence="1">
    <location>
        <begin position="12"/>
        <end position="21"/>
    </location>
</feature>
<protein>
    <submittedName>
        <fullName evidence="2">Uncharacterized protein</fullName>
    </submittedName>
</protein>
<dbReference type="Proteomes" id="UP000324832">
    <property type="component" value="Unassembled WGS sequence"/>
</dbReference>
<dbReference type="AlphaFoldDB" id="A0A5E4PM02"/>
<reference evidence="2 3" key="1">
    <citation type="submission" date="2017-07" db="EMBL/GenBank/DDBJ databases">
        <authorList>
            <person name="Talla V."/>
            <person name="Backstrom N."/>
        </authorList>
    </citation>
    <scope>NUCLEOTIDE SEQUENCE [LARGE SCALE GENOMIC DNA]</scope>
</reference>
<organism evidence="2 3">
    <name type="scientific">Leptidea sinapis</name>
    <dbReference type="NCBI Taxonomy" id="189913"/>
    <lineage>
        <taxon>Eukaryota</taxon>
        <taxon>Metazoa</taxon>
        <taxon>Ecdysozoa</taxon>
        <taxon>Arthropoda</taxon>
        <taxon>Hexapoda</taxon>
        <taxon>Insecta</taxon>
        <taxon>Pterygota</taxon>
        <taxon>Neoptera</taxon>
        <taxon>Endopterygota</taxon>
        <taxon>Lepidoptera</taxon>
        <taxon>Glossata</taxon>
        <taxon>Ditrysia</taxon>
        <taxon>Papilionoidea</taxon>
        <taxon>Pieridae</taxon>
        <taxon>Dismorphiinae</taxon>
        <taxon>Leptidea</taxon>
    </lineage>
</organism>
<evidence type="ECO:0000313" key="3">
    <source>
        <dbReference type="Proteomes" id="UP000324832"/>
    </source>
</evidence>
<keyword evidence="3" id="KW-1185">Reference proteome</keyword>
<evidence type="ECO:0000313" key="2">
    <source>
        <dbReference type="EMBL" id="VVC87028.1"/>
    </source>
</evidence>
<dbReference type="EMBL" id="FZQP02000060">
    <property type="protein sequence ID" value="VVC87028.1"/>
    <property type="molecule type" value="Genomic_DNA"/>
</dbReference>
<proteinExistence type="predicted"/>
<evidence type="ECO:0000256" key="1">
    <source>
        <dbReference type="SAM" id="MobiDB-lite"/>
    </source>
</evidence>
<name>A0A5E4PM02_9NEOP</name>
<gene>
    <name evidence="2" type="ORF">LSINAPIS_LOCUS739</name>
</gene>